<organism evidence="10 11">
    <name type="scientific">Ceraceosorus bombacis</name>
    <dbReference type="NCBI Taxonomy" id="401625"/>
    <lineage>
        <taxon>Eukaryota</taxon>
        <taxon>Fungi</taxon>
        <taxon>Dikarya</taxon>
        <taxon>Basidiomycota</taxon>
        <taxon>Ustilaginomycotina</taxon>
        <taxon>Exobasidiomycetes</taxon>
        <taxon>Ceraceosorales</taxon>
        <taxon>Ceraceosoraceae</taxon>
        <taxon>Ceraceosorus</taxon>
    </lineage>
</organism>
<dbReference type="InterPro" id="IPR036784">
    <property type="entry name" value="AK/P_DHK_N_sf"/>
</dbReference>
<dbReference type="EC" id="2.7.11.-" evidence="8"/>
<dbReference type="GO" id="GO:0005759">
    <property type="term" value="C:mitochondrial matrix"/>
    <property type="evidence" value="ECO:0007669"/>
    <property type="project" value="UniProtKB-SubCell"/>
</dbReference>
<name>A0A0P1B9A6_9BASI</name>
<dbReference type="GO" id="GO:0010906">
    <property type="term" value="P:regulation of glucose metabolic process"/>
    <property type="evidence" value="ECO:0007669"/>
    <property type="project" value="TreeGrafter"/>
</dbReference>
<dbReference type="Gene3D" id="3.30.565.10">
    <property type="entry name" value="Histidine kinase-like ATPase, C-terminal domain"/>
    <property type="match status" value="1"/>
</dbReference>
<dbReference type="STRING" id="401625.A0A0P1B9A6"/>
<dbReference type="Proteomes" id="UP000054845">
    <property type="component" value="Unassembled WGS sequence"/>
</dbReference>
<keyword evidence="2" id="KW-0597">Phosphoprotein</keyword>
<dbReference type="InterPro" id="IPR018955">
    <property type="entry name" value="BCDHK/PDK_N"/>
</dbReference>
<evidence type="ECO:0000313" key="11">
    <source>
        <dbReference type="Proteomes" id="UP000054845"/>
    </source>
</evidence>
<keyword evidence="3 8" id="KW-0808">Transferase</keyword>
<dbReference type="InterPro" id="IPR003594">
    <property type="entry name" value="HATPase_dom"/>
</dbReference>
<dbReference type="SUPFAM" id="SSF69012">
    <property type="entry name" value="alpha-ketoacid dehydrogenase kinase, N-terminal domain"/>
    <property type="match status" value="1"/>
</dbReference>
<sequence>MDADANEEFTRELERMVEDHRENIPTLARGFLESKRYMSASAISAFLDGAIHSRIGIRLIAEQHLALTSSHTQGAASATSVGIIDTSLNAADLIRGCAEFVHALCETSLGCAPELKLEGDLGSTFCGVASHLTYTMTELLKNSYRATAERYIRRGGEAALGPMPSVKITVARSRKHLTMRIRDEGGGVPPAHFSKIFEYTFTTASSPSEEEVEISAMAGGGMAHPSELQNTSAVGVDVLSQMGAAGAGVGGGMGTLAGLGYGLPMSRIYAQHGRGSLDLVSMYGYGCDTFMKIRANPLDER</sequence>
<evidence type="ECO:0000259" key="9">
    <source>
        <dbReference type="SMART" id="SM00387"/>
    </source>
</evidence>
<dbReference type="GO" id="GO:0005524">
    <property type="term" value="F:ATP binding"/>
    <property type="evidence" value="ECO:0007669"/>
    <property type="project" value="UniProtKB-UniRule"/>
</dbReference>
<evidence type="ECO:0000256" key="8">
    <source>
        <dbReference type="RuleBase" id="RU366032"/>
    </source>
</evidence>
<evidence type="ECO:0000256" key="5">
    <source>
        <dbReference type="ARBA" id="ARBA00022777"/>
    </source>
</evidence>
<dbReference type="OrthoDB" id="3264224at2759"/>
<evidence type="ECO:0000256" key="6">
    <source>
        <dbReference type="ARBA" id="ARBA00022840"/>
    </source>
</evidence>
<dbReference type="Pfam" id="PF10436">
    <property type="entry name" value="BCDHK_Adom3"/>
    <property type="match status" value="1"/>
</dbReference>
<keyword evidence="7 8" id="KW-0496">Mitochondrion</keyword>
<keyword evidence="5 8" id="KW-0418">Kinase</keyword>
<evidence type="ECO:0000256" key="1">
    <source>
        <dbReference type="ARBA" id="ARBA00006155"/>
    </source>
</evidence>
<evidence type="ECO:0000313" key="10">
    <source>
        <dbReference type="EMBL" id="CEH12551.1"/>
    </source>
</evidence>
<dbReference type="SMART" id="SM00387">
    <property type="entry name" value="HATPase_c"/>
    <property type="match status" value="1"/>
</dbReference>
<protein>
    <recommendedName>
        <fullName evidence="8">Protein-serine/threonine kinase</fullName>
        <ecNumber evidence="8">2.7.11.-</ecNumber>
    </recommendedName>
</protein>
<evidence type="ECO:0000256" key="4">
    <source>
        <dbReference type="ARBA" id="ARBA00022741"/>
    </source>
</evidence>
<feature type="domain" description="Histidine kinase/HSP90-like ATPase" evidence="9">
    <location>
        <begin position="127"/>
        <end position="299"/>
    </location>
</feature>
<dbReference type="Gene3D" id="1.20.140.20">
    <property type="entry name" value="Alpha-ketoacid/pyruvate dehydrogenase kinase, N-terminal domain"/>
    <property type="match status" value="1"/>
</dbReference>
<dbReference type="EMBL" id="CCYA01000162">
    <property type="protein sequence ID" value="CEH12551.1"/>
    <property type="molecule type" value="Genomic_DNA"/>
</dbReference>
<dbReference type="InterPro" id="IPR039028">
    <property type="entry name" value="BCKD/PDK"/>
</dbReference>
<dbReference type="PANTHER" id="PTHR11947">
    <property type="entry name" value="PYRUVATE DEHYDROGENASE KINASE"/>
    <property type="match status" value="1"/>
</dbReference>
<dbReference type="GO" id="GO:0004740">
    <property type="term" value="F:pyruvate dehydrogenase (acetyl-transferring) kinase activity"/>
    <property type="evidence" value="ECO:0007669"/>
    <property type="project" value="TreeGrafter"/>
</dbReference>
<evidence type="ECO:0000256" key="7">
    <source>
        <dbReference type="ARBA" id="ARBA00023128"/>
    </source>
</evidence>
<keyword evidence="4 8" id="KW-0547">Nucleotide-binding</keyword>
<dbReference type="SUPFAM" id="SSF55874">
    <property type="entry name" value="ATPase domain of HSP90 chaperone/DNA topoisomerase II/histidine kinase"/>
    <property type="match status" value="1"/>
</dbReference>
<comment type="similarity">
    <text evidence="1 8">Belongs to the PDK/BCKDK protein kinase family.</text>
</comment>
<comment type="subcellular location">
    <subcellularLocation>
        <location evidence="8">Mitochondrion matrix</location>
    </subcellularLocation>
</comment>
<evidence type="ECO:0000256" key="2">
    <source>
        <dbReference type="ARBA" id="ARBA00022553"/>
    </source>
</evidence>
<dbReference type="Pfam" id="PF02518">
    <property type="entry name" value="HATPase_c"/>
    <property type="match status" value="1"/>
</dbReference>
<dbReference type="PANTHER" id="PTHR11947:SF20">
    <property type="entry name" value="[3-METHYL-2-OXOBUTANOATE DEHYDROGENASE [LIPOAMIDE]] KINASE, MITOCHONDRIAL"/>
    <property type="match status" value="1"/>
</dbReference>
<dbReference type="InterPro" id="IPR036890">
    <property type="entry name" value="HATPase_C_sf"/>
</dbReference>
<keyword evidence="6 8" id="KW-0067">ATP-binding</keyword>
<reference evidence="10 11" key="1">
    <citation type="submission" date="2014-09" db="EMBL/GenBank/DDBJ databases">
        <authorList>
            <person name="Magalhaes I.L.F."/>
            <person name="Oliveira U."/>
            <person name="Santos F.R."/>
            <person name="Vidigal T.H.D.A."/>
            <person name="Brescovit A.D."/>
            <person name="Santos A.J."/>
        </authorList>
    </citation>
    <scope>NUCLEOTIDE SEQUENCE [LARGE SCALE GENOMIC DNA]</scope>
</reference>
<dbReference type="AlphaFoldDB" id="A0A0P1B9A6"/>
<proteinExistence type="inferred from homology"/>
<keyword evidence="11" id="KW-1185">Reference proteome</keyword>
<accession>A0A0P1B9A6</accession>
<evidence type="ECO:0000256" key="3">
    <source>
        <dbReference type="ARBA" id="ARBA00022679"/>
    </source>
</evidence>